<evidence type="ECO:0000313" key="3">
    <source>
        <dbReference type="Proteomes" id="UP000236736"/>
    </source>
</evidence>
<dbReference type="STRING" id="1120964.GCA_001313265_07957"/>
<organism evidence="2 3">
    <name type="scientific">Algoriphagus boritolerans DSM 17298 = JCM 18970</name>
    <dbReference type="NCBI Taxonomy" id="1120964"/>
    <lineage>
        <taxon>Bacteria</taxon>
        <taxon>Pseudomonadati</taxon>
        <taxon>Bacteroidota</taxon>
        <taxon>Cytophagia</taxon>
        <taxon>Cytophagales</taxon>
        <taxon>Cyclobacteriaceae</taxon>
        <taxon>Algoriphagus</taxon>
    </lineage>
</organism>
<dbReference type="RefSeq" id="WP_103926842.1">
    <property type="nucleotide sequence ID" value="NZ_FNVR01000069.1"/>
</dbReference>
<gene>
    <name evidence="2" type="ORF">SAMN03080598_04324</name>
</gene>
<dbReference type="OrthoDB" id="384490at2"/>
<protein>
    <recommendedName>
        <fullName evidence="1">DUF6273 domain-containing protein</fullName>
    </recommendedName>
</protein>
<dbReference type="Pfam" id="PF19789">
    <property type="entry name" value="DUF6273"/>
    <property type="match status" value="1"/>
</dbReference>
<keyword evidence="3" id="KW-1185">Reference proteome</keyword>
<sequence>MKRKDLITFGNNIWRVLDIKDDRALIITEDIIELRWYHNDFVDITWEESELRRYLNNEFFNTFNREEKGKILSVENSNLDNQWFKTKGGANTTDKIFLLSLEEVCGYFGNSNENLKIKDNQKWLISDENDLNRQAKYSNIYHWWRLRSPGYYGRTSASVNSNGNVYVRGNGVYGRPRDGGGVRPALWLKLVE</sequence>
<proteinExistence type="predicted"/>
<dbReference type="AlphaFoldDB" id="A0A1H6AU04"/>
<dbReference type="Proteomes" id="UP000236736">
    <property type="component" value="Unassembled WGS sequence"/>
</dbReference>
<feature type="domain" description="DUF6273" evidence="1">
    <location>
        <begin position="22"/>
        <end position="189"/>
    </location>
</feature>
<dbReference type="InterPro" id="IPR046240">
    <property type="entry name" value="DUF6273"/>
</dbReference>
<evidence type="ECO:0000313" key="2">
    <source>
        <dbReference type="EMBL" id="SEG52149.1"/>
    </source>
</evidence>
<reference evidence="3" key="1">
    <citation type="submission" date="2016-10" db="EMBL/GenBank/DDBJ databases">
        <authorList>
            <person name="Varghese N."/>
            <person name="Submissions S."/>
        </authorList>
    </citation>
    <scope>NUCLEOTIDE SEQUENCE [LARGE SCALE GENOMIC DNA]</scope>
    <source>
        <strain evidence="3">DSM 17298</strain>
    </source>
</reference>
<dbReference type="EMBL" id="FNVR01000069">
    <property type="protein sequence ID" value="SEG52149.1"/>
    <property type="molecule type" value="Genomic_DNA"/>
</dbReference>
<accession>A0A1H6AU04</accession>
<evidence type="ECO:0000259" key="1">
    <source>
        <dbReference type="Pfam" id="PF19789"/>
    </source>
</evidence>
<name>A0A1H6AU04_9BACT</name>